<dbReference type="PANTHER" id="PTHR12302">
    <property type="entry name" value="EBNA2 BINDING PROTEIN P100"/>
    <property type="match status" value="1"/>
</dbReference>
<comment type="caution">
    <text evidence="2">The sequence shown here is derived from an EMBL/GenBank/DDBJ whole genome shotgun (WGS) entry which is preliminary data.</text>
</comment>
<dbReference type="AlphaFoldDB" id="A0A508TEE2"/>
<evidence type="ECO:0000259" key="1">
    <source>
        <dbReference type="PROSITE" id="PS50830"/>
    </source>
</evidence>
<reference evidence="2" key="1">
    <citation type="submission" date="2019-02" db="EMBL/GenBank/DDBJ databases">
        <authorList>
            <person name="Pothier F.J."/>
        </authorList>
    </citation>
    <scope>NUCLEOTIDE SEQUENCE</scope>
    <source>
        <strain evidence="2">CI-1B</strain>
    </source>
</reference>
<gene>
    <name evidence="2" type="ORF">CI1B_43420</name>
</gene>
<dbReference type="SMART" id="SM00318">
    <property type="entry name" value="SNc"/>
    <property type="match status" value="1"/>
</dbReference>
<feature type="domain" description="TNase-like" evidence="1">
    <location>
        <begin position="54"/>
        <end position="179"/>
    </location>
</feature>
<dbReference type="SUPFAM" id="SSF50199">
    <property type="entry name" value="Staphylococcal nuclease"/>
    <property type="match status" value="1"/>
</dbReference>
<dbReference type="PROSITE" id="PS50830">
    <property type="entry name" value="TNASE_3"/>
    <property type="match status" value="1"/>
</dbReference>
<accession>A0A508TEE2</accession>
<dbReference type="PANTHER" id="PTHR12302:SF26">
    <property type="entry name" value="BLR1266 PROTEIN"/>
    <property type="match status" value="1"/>
</dbReference>
<dbReference type="InterPro" id="IPR016071">
    <property type="entry name" value="Staphylococal_nuclease_OB-fold"/>
</dbReference>
<protein>
    <recommendedName>
        <fullName evidence="1">TNase-like domain-containing protein</fullName>
    </recommendedName>
</protein>
<evidence type="ECO:0000313" key="3">
    <source>
        <dbReference type="Proteomes" id="UP000328092"/>
    </source>
</evidence>
<dbReference type="EMBL" id="CAADFC020000016">
    <property type="protein sequence ID" value="VIO72696.1"/>
    <property type="molecule type" value="Genomic_DNA"/>
</dbReference>
<dbReference type="Pfam" id="PF00565">
    <property type="entry name" value="SNase"/>
    <property type="match status" value="1"/>
</dbReference>
<proteinExistence type="predicted"/>
<dbReference type="Gene3D" id="2.40.50.90">
    <property type="match status" value="1"/>
</dbReference>
<sequence>MPPALVAVRSGRTWPFRSLPRRTCSSRTCGPGPRTASVLALLLAATMPASQVRADDTAGQASVIDGDTIEIRGTRVRLFGIDAPEHDQLCRDQRGGSYRCGQVAANALAEFTGRQTVACVEVDRDRYGRSVAVCSAGKIDLADWLVRRGLAVDWPRYSKGAYASAEAEARGQQRGMWGGRFVEPWRYRQCIGGGGRPDVCSTEASGAGR</sequence>
<organism evidence="2 3">
    <name type="scientific">Bradyrhizobium ivorense</name>
    <dbReference type="NCBI Taxonomy" id="2511166"/>
    <lineage>
        <taxon>Bacteria</taxon>
        <taxon>Pseudomonadati</taxon>
        <taxon>Pseudomonadota</taxon>
        <taxon>Alphaproteobacteria</taxon>
        <taxon>Hyphomicrobiales</taxon>
        <taxon>Nitrobacteraceae</taxon>
        <taxon>Bradyrhizobium</taxon>
    </lineage>
</organism>
<evidence type="ECO:0000313" key="2">
    <source>
        <dbReference type="EMBL" id="VIO72696.1"/>
    </source>
</evidence>
<dbReference type="Proteomes" id="UP000328092">
    <property type="component" value="Unassembled WGS sequence"/>
</dbReference>
<dbReference type="InterPro" id="IPR035437">
    <property type="entry name" value="SNase_OB-fold_sf"/>
</dbReference>
<name>A0A508TEE2_9BRAD</name>
<keyword evidence="3" id="KW-1185">Reference proteome</keyword>